<feature type="transmembrane region" description="Helical" evidence="1">
    <location>
        <begin position="121"/>
        <end position="143"/>
    </location>
</feature>
<name>A0A561QBB5_9HYPH</name>
<proteinExistence type="predicted"/>
<keyword evidence="1" id="KW-0472">Membrane</keyword>
<keyword evidence="1" id="KW-1133">Transmembrane helix</keyword>
<keyword evidence="3" id="KW-1185">Reference proteome</keyword>
<dbReference type="AlphaFoldDB" id="A0A561QBB5"/>
<feature type="transmembrane region" description="Helical" evidence="1">
    <location>
        <begin position="91"/>
        <end position="109"/>
    </location>
</feature>
<feature type="transmembrane region" description="Helical" evidence="1">
    <location>
        <begin position="53"/>
        <end position="71"/>
    </location>
</feature>
<dbReference type="Pfam" id="PF12412">
    <property type="entry name" value="DUF3667"/>
    <property type="match status" value="1"/>
</dbReference>
<dbReference type="RefSeq" id="WP_186458443.1">
    <property type="nucleotide sequence ID" value="NZ_VIWP01000011.1"/>
</dbReference>
<accession>A0A561QBB5</accession>
<evidence type="ECO:0000313" key="3">
    <source>
        <dbReference type="Proteomes" id="UP000320653"/>
    </source>
</evidence>
<sequence length="219" mass="24988">MGSRHVRDEAWEKLRLFESDMAQSAIRVVLQPGKIAREYVLGRRKSHTHPLKLLLAAIVILLLVIAQVDYLGTDDETLSKAIELVRTYSKWSFSLGIIAVLIASSLVFWRCRGFNLVEQLVLATYVQFVIITANILNLSPLLLGSTPERVAKHRFYSGYYMDWVEAGIVFFAFGQFFAIDWRHQWWRAALGAAVFYGAKEGLFYLYARAVIRIVLAQLS</sequence>
<comment type="caution">
    <text evidence="2">The sequence shown here is derived from an EMBL/GenBank/DDBJ whole genome shotgun (WGS) entry which is preliminary data.</text>
</comment>
<gene>
    <name evidence="2" type="ORF">FHW37_111157</name>
</gene>
<feature type="transmembrane region" description="Helical" evidence="1">
    <location>
        <begin position="163"/>
        <end position="181"/>
    </location>
</feature>
<dbReference type="InterPro" id="IPR022134">
    <property type="entry name" value="DUF3667"/>
</dbReference>
<protein>
    <submittedName>
        <fullName evidence="2">Uncharacterized protein DUF3667</fullName>
    </submittedName>
</protein>
<dbReference type="EMBL" id="VIWP01000011">
    <property type="protein sequence ID" value="TWF47654.1"/>
    <property type="molecule type" value="Genomic_DNA"/>
</dbReference>
<evidence type="ECO:0000313" key="2">
    <source>
        <dbReference type="EMBL" id="TWF47654.1"/>
    </source>
</evidence>
<reference evidence="2 3" key="1">
    <citation type="submission" date="2019-06" db="EMBL/GenBank/DDBJ databases">
        <title>Sorghum-associated microbial communities from plants grown in Nebraska, USA.</title>
        <authorList>
            <person name="Schachtman D."/>
        </authorList>
    </citation>
    <scope>NUCLEOTIDE SEQUENCE [LARGE SCALE GENOMIC DNA]</scope>
    <source>
        <strain evidence="2 3">1225</strain>
    </source>
</reference>
<organism evidence="2 3">
    <name type="scientific">Neorhizobium alkalisoli</name>
    <dbReference type="NCBI Taxonomy" id="528178"/>
    <lineage>
        <taxon>Bacteria</taxon>
        <taxon>Pseudomonadati</taxon>
        <taxon>Pseudomonadota</taxon>
        <taxon>Alphaproteobacteria</taxon>
        <taxon>Hyphomicrobiales</taxon>
        <taxon>Rhizobiaceae</taxon>
        <taxon>Rhizobium/Agrobacterium group</taxon>
        <taxon>Neorhizobium</taxon>
    </lineage>
</organism>
<keyword evidence="1" id="KW-0812">Transmembrane</keyword>
<dbReference type="Proteomes" id="UP000320653">
    <property type="component" value="Unassembled WGS sequence"/>
</dbReference>
<evidence type="ECO:0000256" key="1">
    <source>
        <dbReference type="SAM" id="Phobius"/>
    </source>
</evidence>